<comment type="caution">
    <text evidence="1">The sequence shown here is derived from an EMBL/GenBank/DDBJ whole genome shotgun (WGS) entry which is preliminary data.</text>
</comment>
<keyword evidence="2" id="KW-1185">Reference proteome</keyword>
<evidence type="ECO:0000313" key="2">
    <source>
        <dbReference type="Proteomes" id="UP001234202"/>
    </source>
</evidence>
<protein>
    <submittedName>
        <fullName evidence="1">Uncharacterized protein</fullName>
    </submittedName>
</protein>
<accession>A0ACC2XUX6</accession>
<proteinExistence type="predicted"/>
<name>A0ACC2XUX6_9TREE</name>
<dbReference type="Proteomes" id="UP001234202">
    <property type="component" value="Unassembled WGS sequence"/>
</dbReference>
<evidence type="ECO:0000313" key="1">
    <source>
        <dbReference type="EMBL" id="KAJ9126821.1"/>
    </source>
</evidence>
<dbReference type="EMBL" id="JASBWV010000004">
    <property type="protein sequence ID" value="KAJ9126821.1"/>
    <property type="molecule type" value="Genomic_DNA"/>
</dbReference>
<organism evidence="1 2">
    <name type="scientific">Naganishia onofrii</name>
    <dbReference type="NCBI Taxonomy" id="1851511"/>
    <lineage>
        <taxon>Eukaryota</taxon>
        <taxon>Fungi</taxon>
        <taxon>Dikarya</taxon>
        <taxon>Basidiomycota</taxon>
        <taxon>Agaricomycotina</taxon>
        <taxon>Tremellomycetes</taxon>
        <taxon>Filobasidiales</taxon>
        <taxon>Filobasidiaceae</taxon>
        <taxon>Naganishia</taxon>
    </lineage>
</organism>
<sequence>MPSTVDFYLQVNIVLDLDQSLSKPYLVLPIQPQANVPVMAKTLPPKVKVLVIGHLEEWRREKHSNLIQFQVLEQTSYEEAVPLIKETLAKYGPFSALLYNVDWSRPFPAPINEGLIHPLIQSGLKLITVGGAGYDRVDIDYLTSHDVMYANNPRTVMHRTADSTAMMILIACKGATQQERSLRDGKWANRALKGKNPRGLTLGIVGMGNIGRIVAENMSQFGMKIIYTQRSRLSPEKEKGYEYVSFEELLARSDVISLMCPLTPATHHLIAAKEFGKMKEDVILVNTSRGAVIHEDAMVDALNSGKVLRVALDVFENEPKVHSGLLAHPGTTLLPHAAVLDDTLMQENVDEMFANVEAFAKTGMPNTPVNAAGM</sequence>
<gene>
    <name evidence="1" type="ORF">QFC24_001854</name>
</gene>
<reference evidence="1" key="1">
    <citation type="submission" date="2023-04" db="EMBL/GenBank/DDBJ databases">
        <title>Draft Genome sequencing of Naganishia species isolated from polar environments using Oxford Nanopore Technology.</title>
        <authorList>
            <person name="Leo P."/>
            <person name="Venkateswaran K."/>
        </authorList>
    </citation>
    <scope>NUCLEOTIDE SEQUENCE</scope>
    <source>
        <strain evidence="1">DBVPG 5303</strain>
    </source>
</reference>